<proteinExistence type="predicted"/>
<evidence type="ECO:0000256" key="1">
    <source>
        <dbReference type="ARBA" id="ARBA00022741"/>
    </source>
</evidence>
<dbReference type="Pfam" id="PF00350">
    <property type="entry name" value="Dynamin_N"/>
    <property type="match status" value="1"/>
</dbReference>
<dbReference type="InterPro" id="IPR030381">
    <property type="entry name" value="G_DYNAMIN_dom"/>
</dbReference>
<organism evidence="5 6">
    <name type="scientific">Orchesella dallaii</name>
    <dbReference type="NCBI Taxonomy" id="48710"/>
    <lineage>
        <taxon>Eukaryota</taxon>
        <taxon>Metazoa</taxon>
        <taxon>Ecdysozoa</taxon>
        <taxon>Arthropoda</taxon>
        <taxon>Hexapoda</taxon>
        <taxon>Collembola</taxon>
        <taxon>Entomobryomorpha</taxon>
        <taxon>Entomobryoidea</taxon>
        <taxon>Orchesellidae</taxon>
        <taxon>Orchesellinae</taxon>
        <taxon>Orchesella</taxon>
    </lineage>
</organism>
<comment type="caution">
    <text evidence="5">The sequence shown here is derived from an EMBL/GenBank/DDBJ whole genome shotgun (WGS) entry which is preliminary data.</text>
</comment>
<evidence type="ECO:0000313" key="5">
    <source>
        <dbReference type="EMBL" id="CAL8126858.1"/>
    </source>
</evidence>
<keyword evidence="6" id="KW-1185">Reference proteome</keyword>
<dbReference type="Proteomes" id="UP001642540">
    <property type="component" value="Unassembled WGS sequence"/>
</dbReference>
<dbReference type="InterPro" id="IPR020850">
    <property type="entry name" value="GED_dom"/>
</dbReference>
<feature type="domain" description="GED" evidence="3">
    <location>
        <begin position="559"/>
        <end position="651"/>
    </location>
</feature>
<feature type="domain" description="Dynamin-type G" evidence="4">
    <location>
        <begin position="44"/>
        <end position="311"/>
    </location>
</feature>
<reference evidence="5 6" key="1">
    <citation type="submission" date="2024-08" db="EMBL/GenBank/DDBJ databases">
        <authorList>
            <person name="Cucini C."/>
            <person name="Frati F."/>
        </authorList>
    </citation>
    <scope>NUCLEOTIDE SEQUENCE [LARGE SCALE GENOMIC DNA]</scope>
</reference>
<dbReference type="PROSITE" id="PS51388">
    <property type="entry name" value="GED"/>
    <property type="match status" value="1"/>
</dbReference>
<dbReference type="Pfam" id="PF01031">
    <property type="entry name" value="Dynamin_M"/>
    <property type="match status" value="1"/>
</dbReference>
<dbReference type="InterPro" id="IPR045063">
    <property type="entry name" value="Dynamin_N"/>
</dbReference>
<dbReference type="InterPro" id="IPR001401">
    <property type="entry name" value="Dynamin_GTPase"/>
</dbReference>
<dbReference type="SMART" id="SM00053">
    <property type="entry name" value="DYNc"/>
    <property type="match status" value="1"/>
</dbReference>
<keyword evidence="2" id="KW-0342">GTP-binding</keyword>
<dbReference type="SUPFAM" id="SSF52540">
    <property type="entry name" value="P-loop containing nucleoside triphosphate hydrolases"/>
    <property type="match status" value="1"/>
</dbReference>
<evidence type="ECO:0000259" key="3">
    <source>
        <dbReference type="PROSITE" id="PS51388"/>
    </source>
</evidence>
<protein>
    <recommendedName>
        <fullName evidence="7">Dynamin-1-like protein</fullName>
    </recommendedName>
</protein>
<dbReference type="InterPro" id="IPR003130">
    <property type="entry name" value="GED"/>
</dbReference>
<evidence type="ECO:0000313" key="6">
    <source>
        <dbReference type="Proteomes" id="UP001642540"/>
    </source>
</evidence>
<dbReference type="InterPro" id="IPR000375">
    <property type="entry name" value="Dynamin_stalk"/>
</dbReference>
<dbReference type="EMBL" id="CAXLJM020000072">
    <property type="protein sequence ID" value="CAL8126858.1"/>
    <property type="molecule type" value="Genomic_DNA"/>
</dbReference>
<dbReference type="PANTHER" id="PTHR11566">
    <property type="entry name" value="DYNAMIN"/>
    <property type="match status" value="1"/>
</dbReference>
<accession>A0ABP1REA3</accession>
<dbReference type="Gene3D" id="1.20.120.1240">
    <property type="entry name" value="Dynamin, middle domain"/>
    <property type="match status" value="1"/>
</dbReference>
<gene>
    <name evidence="5" type="ORF">ODALV1_LOCUS21584</name>
</gene>
<dbReference type="Gene3D" id="3.40.50.300">
    <property type="entry name" value="P-loop containing nucleotide triphosphate hydrolases"/>
    <property type="match status" value="1"/>
</dbReference>
<dbReference type="PROSITE" id="PS51718">
    <property type="entry name" value="G_DYNAMIN_2"/>
    <property type="match status" value="1"/>
</dbReference>
<keyword evidence="1" id="KW-0547">Nucleotide-binding</keyword>
<dbReference type="PRINTS" id="PR00195">
    <property type="entry name" value="DYNAMIN"/>
</dbReference>
<evidence type="ECO:0000259" key="4">
    <source>
        <dbReference type="PROSITE" id="PS51718"/>
    </source>
</evidence>
<evidence type="ECO:0000256" key="2">
    <source>
        <dbReference type="ARBA" id="ARBA00023134"/>
    </source>
</evidence>
<dbReference type="InterPro" id="IPR022812">
    <property type="entry name" value="Dynamin"/>
</dbReference>
<evidence type="ECO:0008006" key="7">
    <source>
        <dbReference type="Google" id="ProtNLM"/>
    </source>
</evidence>
<dbReference type="InterPro" id="IPR027417">
    <property type="entry name" value="P-loop_NTPase"/>
</dbReference>
<dbReference type="Pfam" id="PF02212">
    <property type="entry name" value="GED"/>
    <property type="match status" value="1"/>
</dbReference>
<sequence length="651" mass="72168">MSTEPGVSDLPIDLDNRMEGLIPIFDKIQDILERTRHSDKEPAEIQLPQIVVIGSQSIGKSSVLESLVGQSFLPRGQGLVTRTPIILRMIHTSGGKPWCEFHHIDEDKKFTDFKVVEQEIVSRTAELAGNNLGIVSDSIKITIYSPNVLNLTVVDLPGIVQVPSGDQPEDIAEKVKELILQYISSENAIILAVCPGNLDVVNNESIKIARLVDPFQERTIVVLTKVDKAEDFAIVADILNGNVIPMKLGIIGVVNRSQEDILSNKPISEVLRSEKEFLKEKLGTLADKHGITNLGKKLNRILLQRILANISGLSTRIRSLVTANEAELKTLGQDGEISKVEKKRILFSIIDKFSKQYKAQIDGMSRSEIKSSSLTSGARIDFIITSSLQNHLDSMAPFSHLTDAEILITIRNSMPVGSRMINPEVALNYFIKEEIKRLKLVALHCCQSLHQEMVSMINKCLEGNKRFPNVNAAIESIVNELLSTKMELTNEVLETYFEIKSSSALTANQDYRGTFEKLMTPISVVDLGVLPVGMVFEGDGETENGEGTQDFTHAQLGICQQMRNLAQGVYKIILGQAQDYTINAIMTTLIYKTVDTVAVVLNSRLNESEDIADTLICESDEIHNKRVHLKQTLVEYQSALALLDKLRNTAC</sequence>
<name>A0ABP1REA3_9HEXA</name>
<dbReference type="CDD" id="cd08771">
    <property type="entry name" value="DLP_1"/>
    <property type="match status" value="1"/>
</dbReference>